<reference evidence="1 2" key="1">
    <citation type="submission" date="2018-06" db="EMBL/GenBank/DDBJ databases">
        <title>Genomic Encyclopedia of Archaeal and Bacterial Type Strains, Phase II (KMG-II): from individual species to whole genera.</title>
        <authorList>
            <person name="Goeker M."/>
        </authorList>
    </citation>
    <scope>NUCLEOTIDE SEQUENCE [LARGE SCALE GENOMIC DNA]</scope>
    <source>
        <strain evidence="1 2">ATCC 51348</strain>
    </source>
</reference>
<dbReference type="EMBL" id="QKUB01000028">
    <property type="protein sequence ID" value="PZV97718.1"/>
    <property type="molecule type" value="Genomic_DNA"/>
</dbReference>
<keyword evidence="2" id="KW-1185">Reference proteome</keyword>
<sequence>VLTVPNSILISDIVFKGRIEQNNLQIENNVIVNFKTNDDVSFYPFVLHPISVQKNYVLWFSHTLLMFENLRDYMFKKRELIWKDFYEKFLIVNFTYVDGVQKLEHFSEDLLNKKVFFVTQTLTSNFSNMDESKRKEFKEKIYNGNDPKQYCDFQIHSLLDSLTNEKLRSIVRIIILMLSKHISSSFCFKGGLTEEHELYLPFYLERTLDNSYAIKSNYFFFDDKEGEWKPKKNILNEHNAFLLHDKVIQMPIILEKINEVNISNSPLDFNTSNSHNFNYLFWNPSYSKFLSNYFNILNPEVEFRTVKSHVVELPVKSKAPDWRVRYDKKPEPTIGILHYGKDSNILGDGTKPIFGSDLRTWYEIWDYLEKRSDETLKEILRNAPSGRYIINKAHTEEKAQVHRIDFRTEYHNPPAHTGRGPSGGGTGWSLYFSREVAKFPILYEEQIPSGEIPKVNYMFKSKQDFTEIQKDKQNQFIDIVFEISEDNFILEQITLKSIFADHITVRIDGYLEKNYKLNYEDNKLISETTLII</sequence>
<evidence type="ECO:0000313" key="2">
    <source>
        <dbReference type="Proteomes" id="UP000249646"/>
    </source>
</evidence>
<accession>A0A2W7GK30</accession>
<dbReference type="Proteomes" id="UP000249646">
    <property type="component" value="Unassembled WGS sequence"/>
</dbReference>
<dbReference type="RefSeq" id="WP_170108366.1">
    <property type="nucleotide sequence ID" value="NZ_QKUB01000028.1"/>
</dbReference>
<feature type="non-terminal residue" evidence="1">
    <location>
        <position position="1"/>
    </location>
</feature>
<organism evidence="1 2">
    <name type="scientific">Metamycoplasma auris</name>
    <dbReference type="NCBI Taxonomy" id="51363"/>
    <lineage>
        <taxon>Bacteria</taxon>
        <taxon>Bacillati</taxon>
        <taxon>Mycoplasmatota</taxon>
        <taxon>Mycoplasmoidales</taxon>
        <taxon>Metamycoplasmataceae</taxon>
        <taxon>Metamycoplasma</taxon>
    </lineage>
</organism>
<proteinExistence type="predicted"/>
<protein>
    <submittedName>
        <fullName evidence="1">Uncharacterized protein</fullName>
    </submittedName>
</protein>
<name>A0A2W7GK30_9BACT</name>
<comment type="caution">
    <text evidence="1">The sequence shown here is derived from an EMBL/GenBank/DDBJ whole genome shotgun (WGS) entry which is preliminary data.</text>
</comment>
<dbReference type="AlphaFoldDB" id="A0A2W7GK30"/>
<gene>
    <name evidence="1" type="ORF">BCF89_1281</name>
</gene>
<evidence type="ECO:0000313" key="1">
    <source>
        <dbReference type="EMBL" id="PZV97718.1"/>
    </source>
</evidence>